<keyword evidence="2" id="KW-1185">Reference proteome</keyword>
<protein>
    <submittedName>
        <fullName evidence="1">Uncharacterized protein</fullName>
    </submittedName>
</protein>
<evidence type="ECO:0000313" key="2">
    <source>
        <dbReference type="Proteomes" id="UP001230504"/>
    </source>
</evidence>
<evidence type="ECO:0000313" key="1">
    <source>
        <dbReference type="EMBL" id="KAK1585185.1"/>
    </source>
</evidence>
<sequence>MASNNLKGLTKAMKDLQLPKVAKKSLPAIPYEITLHILEALINLADDPAVTLTWWLTYERTADTKLVVIDMQPCPNCKTPPVKNRFAKLRLPSQVNRQGRALVHRRFPRLYMIDDASGMGKQYAPVLAWVQPETDSFVPFFGSYQLEYAMAEHWYKQAVVLPTPAGFEMLQHIHHLWLPSLDFLSGLNRPGLRALFRMPNLKDITVDTRDIVAKSKIMHPGRLPIDEDLFPWLHVWYRHSAAFNRLWAEFNTRDVRLYAVAGGVKKKGVIIELFPTDSGIRMRYLHPNCTCCDHNAPKYSTIYHSKNK</sequence>
<dbReference type="GeneID" id="85439367"/>
<organism evidence="1 2">
    <name type="scientific">Colletotrichum navitas</name>
    <dbReference type="NCBI Taxonomy" id="681940"/>
    <lineage>
        <taxon>Eukaryota</taxon>
        <taxon>Fungi</taxon>
        <taxon>Dikarya</taxon>
        <taxon>Ascomycota</taxon>
        <taxon>Pezizomycotina</taxon>
        <taxon>Sordariomycetes</taxon>
        <taxon>Hypocreomycetidae</taxon>
        <taxon>Glomerellales</taxon>
        <taxon>Glomerellaceae</taxon>
        <taxon>Colletotrichum</taxon>
        <taxon>Colletotrichum graminicola species complex</taxon>
    </lineage>
</organism>
<comment type="caution">
    <text evidence="1">The sequence shown here is derived from an EMBL/GenBank/DDBJ whole genome shotgun (WGS) entry which is preliminary data.</text>
</comment>
<gene>
    <name evidence="1" type="ORF">LY79DRAFT_519324</name>
</gene>
<dbReference type="EMBL" id="JAHLJV010000047">
    <property type="protein sequence ID" value="KAK1585185.1"/>
    <property type="molecule type" value="Genomic_DNA"/>
</dbReference>
<name>A0AAD8PV21_9PEZI</name>
<accession>A0AAD8PV21</accession>
<dbReference type="RefSeq" id="XP_060412229.1">
    <property type="nucleotide sequence ID" value="XM_060555127.1"/>
</dbReference>
<proteinExistence type="predicted"/>
<dbReference type="AlphaFoldDB" id="A0AAD8PV21"/>
<dbReference type="Proteomes" id="UP001230504">
    <property type="component" value="Unassembled WGS sequence"/>
</dbReference>
<reference evidence="1" key="1">
    <citation type="submission" date="2021-06" db="EMBL/GenBank/DDBJ databases">
        <title>Comparative genomics, transcriptomics and evolutionary studies reveal genomic signatures of adaptation to plant cell wall in hemibiotrophic fungi.</title>
        <authorList>
            <consortium name="DOE Joint Genome Institute"/>
            <person name="Baroncelli R."/>
            <person name="Diaz J.F."/>
            <person name="Benocci T."/>
            <person name="Peng M."/>
            <person name="Battaglia E."/>
            <person name="Haridas S."/>
            <person name="Andreopoulos W."/>
            <person name="Labutti K."/>
            <person name="Pangilinan J."/>
            <person name="Floch G.L."/>
            <person name="Makela M.R."/>
            <person name="Henrissat B."/>
            <person name="Grigoriev I.V."/>
            <person name="Crouch J.A."/>
            <person name="De Vries R.P."/>
            <person name="Sukno S.A."/>
            <person name="Thon M.R."/>
        </authorList>
    </citation>
    <scope>NUCLEOTIDE SEQUENCE</scope>
    <source>
        <strain evidence="1">CBS 125086</strain>
    </source>
</reference>